<evidence type="ECO:0000313" key="1">
    <source>
        <dbReference type="EMBL" id="KAJ2966406.1"/>
    </source>
</evidence>
<reference evidence="1" key="1">
    <citation type="submission" date="2022-08" db="EMBL/GenBank/DDBJ databases">
        <title>Genome Sequence of Lecanicillium fungicola.</title>
        <authorList>
            <person name="Buettner E."/>
        </authorList>
    </citation>
    <scope>NUCLEOTIDE SEQUENCE</scope>
    <source>
        <strain evidence="1">Babe33</strain>
    </source>
</reference>
<name>A0ACC1MIG2_9HYPO</name>
<keyword evidence="2" id="KW-1185">Reference proteome</keyword>
<organism evidence="1 2">
    <name type="scientific">Zarea fungicola</name>
    <dbReference type="NCBI Taxonomy" id="93591"/>
    <lineage>
        <taxon>Eukaryota</taxon>
        <taxon>Fungi</taxon>
        <taxon>Dikarya</taxon>
        <taxon>Ascomycota</taxon>
        <taxon>Pezizomycotina</taxon>
        <taxon>Sordariomycetes</taxon>
        <taxon>Hypocreomycetidae</taxon>
        <taxon>Hypocreales</taxon>
        <taxon>Cordycipitaceae</taxon>
        <taxon>Zarea</taxon>
    </lineage>
</organism>
<sequence>MSLTGQAPRFFSKTTRLGVPWVAVLFTFAIGLLSYLNVSNSGATVFNWFVNISTISGYIAWIIVMVTYIRFRKAMIYHNMLDQLPYRTPLQPYASYFMIGLVSILTITNGFKVFMIKPFNASNFVAAYITLPIVLVLYIGHKIWFRGPFFRPLHEIDVITGKKEMDELAAMEEERVASNWLQRFWYWLA</sequence>
<proteinExistence type="predicted"/>
<accession>A0ACC1MIG2</accession>
<gene>
    <name evidence="1" type="ORF">NQ176_g10166</name>
</gene>
<dbReference type="Proteomes" id="UP001143910">
    <property type="component" value="Unassembled WGS sequence"/>
</dbReference>
<comment type="caution">
    <text evidence="1">The sequence shown here is derived from an EMBL/GenBank/DDBJ whole genome shotgun (WGS) entry which is preliminary data.</text>
</comment>
<protein>
    <submittedName>
        <fullName evidence="1">Uncharacterized protein</fullName>
    </submittedName>
</protein>
<dbReference type="EMBL" id="JANJQO010002638">
    <property type="protein sequence ID" value="KAJ2966406.1"/>
    <property type="molecule type" value="Genomic_DNA"/>
</dbReference>
<evidence type="ECO:0000313" key="2">
    <source>
        <dbReference type="Proteomes" id="UP001143910"/>
    </source>
</evidence>